<dbReference type="OrthoDB" id="9894482at2"/>
<name>I3CDN4_9GAMM</name>
<reference evidence="2 3" key="1">
    <citation type="submission" date="2011-11" db="EMBL/GenBank/DDBJ databases">
        <title>Improved High-Quality Draft sequence of Beggiatoa alba B18lD.</title>
        <authorList>
            <consortium name="US DOE Joint Genome Institute"/>
            <person name="Lucas S."/>
            <person name="Han J."/>
            <person name="Lapidus A."/>
            <person name="Cheng J.-F."/>
            <person name="Goodwin L."/>
            <person name="Pitluck S."/>
            <person name="Peters L."/>
            <person name="Mikhailova N."/>
            <person name="Held B."/>
            <person name="Detter J.C."/>
            <person name="Han C."/>
            <person name="Tapia R."/>
            <person name="Land M."/>
            <person name="Hauser L."/>
            <person name="Kyrpides N."/>
            <person name="Ivanova N."/>
            <person name="Pagani I."/>
            <person name="Samuel K."/>
            <person name="Teske A."/>
            <person name="Mueller J."/>
            <person name="Woyke T."/>
        </authorList>
    </citation>
    <scope>NUCLEOTIDE SEQUENCE [LARGE SCALE GENOMIC DNA]</scope>
    <source>
        <strain evidence="2 3">B18LD</strain>
    </source>
</reference>
<gene>
    <name evidence="2" type="ORF">BegalDRAFT_0816</name>
</gene>
<evidence type="ECO:0000256" key="1">
    <source>
        <dbReference type="SAM" id="SignalP"/>
    </source>
</evidence>
<organism evidence="2 3">
    <name type="scientific">Beggiatoa alba B18LD</name>
    <dbReference type="NCBI Taxonomy" id="395493"/>
    <lineage>
        <taxon>Bacteria</taxon>
        <taxon>Pseudomonadati</taxon>
        <taxon>Pseudomonadota</taxon>
        <taxon>Gammaproteobacteria</taxon>
        <taxon>Thiotrichales</taxon>
        <taxon>Thiotrichaceae</taxon>
        <taxon>Beggiatoa</taxon>
    </lineage>
</organism>
<dbReference type="EMBL" id="JH600070">
    <property type="protein sequence ID" value="EIJ41727.1"/>
    <property type="molecule type" value="Genomic_DNA"/>
</dbReference>
<dbReference type="RefSeq" id="WP_002683928.1">
    <property type="nucleotide sequence ID" value="NZ_JH600070.1"/>
</dbReference>
<dbReference type="Proteomes" id="UP000005744">
    <property type="component" value="Unassembled WGS sequence"/>
</dbReference>
<accession>I3CDN4</accession>
<dbReference type="HOGENOM" id="CLU_878992_0_0_6"/>
<feature type="chain" id="PRO_5003668782" evidence="1">
    <location>
        <begin position="26"/>
        <end position="316"/>
    </location>
</feature>
<protein>
    <submittedName>
        <fullName evidence="2">Uncharacterized protein</fullName>
    </submittedName>
</protein>
<evidence type="ECO:0000313" key="2">
    <source>
        <dbReference type="EMBL" id="EIJ41727.1"/>
    </source>
</evidence>
<evidence type="ECO:0000313" key="3">
    <source>
        <dbReference type="Proteomes" id="UP000005744"/>
    </source>
</evidence>
<sequence length="316" mass="36099">MINPIVIKIIFCFFLCFCFISNAWAESFNVLASSWADSPANSRKLYQRVAPSHEALYFLLIVKAEDPLIANLERDNKLPLKARWSSEGEPPLTYITTFDASRERRINPIQSRRLEQQQSPPPDVLDLYRLSTNITADQNIRTGMWRLDILYADESPVICERNQPCRYMIRTSLPSINAVWTDMITDSEDPSTVYSDAVPSGSSLYLWMSIKGSNEFLRELSKPAKLPIRHKWFRSYPVVGFRFETTVDALPSEPAQLNALKERLQAEVKSSDIFDLRISSGRDSVATGVWRVDVVFADDSPLMCEQNPCSYQILVK</sequence>
<dbReference type="STRING" id="395493.BegalDRAFT_0816"/>
<feature type="signal peptide" evidence="1">
    <location>
        <begin position="1"/>
        <end position="25"/>
    </location>
</feature>
<proteinExistence type="predicted"/>
<keyword evidence="1" id="KW-0732">Signal</keyword>
<keyword evidence="3" id="KW-1185">Reference proteome</keyword>
<dbReference type="AlphaFoldDB" id="I3CDN4"/>